<dbReference type="AlphaFoldDB" id="A0A0D2I6C6"/>
<reference evidence="4" key="1">
    <citation type="submission" date="2015-01" db="EMBL/GenBank/DDBJ databases">
        <title>The Genome Sequence of Cladophialophora bantiana CBS 173.52.</title>
        <authorList>
            <consortium name="The Broad Institute Genomics Platform"/>
            <person name="Cuomo C."/>
            <person name="de Hoog S."/>
            <person name="Gorbushina A."/>
            <person name="Stielow B."/>
            <person name="Teixiera M."/>
            <person name="Abouelleil A."/>
            <person name="Chapman S.B."/>
            <person name="Priest M."/>
            <person name="Young S.K."/>
            <person name="Wortman J."/>
            <person name="Nusbaum C."/>
            <person name="Birren B."/>
        </authorList>
    </citation>
    <scope>NUCLEOTIDE SEQUENCE [LARGE SCALE GENOMIC DNA]</scope>
    <source>
        <strain evidence="4">CBS 173.52</strain>
    </source>
</reference>
<organism evidence="4 5">
    <name type="scientific">Cladophialophora bantiana (strain ATCC 10958 / CBS 173.52 / CDC B-1940 / NIH 8579)</name>
    <name type="common">Xylohypha bantiana</name>
    <dbReference type="NCBI Taxonomy" id="1442370"/>
    <lineage>
        <taxon>Eukaryota</taxon>
        <taxon>Fungi</taxon>
        <taxon>Dikarya</taxon>
        <taxon>Ascomycota</taxon>
        <taxon>Pezizomycotina</taxon>
        <taxon>Eurotiomycetes</taxon>
        <taxon>Chaetothyriomycetidae</taxon>
        <taxon>Chaetothyriales</taxon>
        <taxon>Herpotrichiellaceae</taxon>
        <taxon>Cladophialophora</taxon>
    </lineage>
</organism>
<evidence type="ECO:0000313" key="4">
    <source>
        <dbReference type="EMBL" id="KIW92399.1"/>
    </source>
</evidence>
<dbReference type="HOGENOM" id="CLU_007383_8_0_1"/>
<evidence type="ECO:0000313" key="5">
    <source>
        <dbReference type="Proteomes" id="UP000053789"/>
    </source>
</evidence>
<dbReference type="PANTHER" id="PTHR42748">
    <property type="entry name" value="NITROGEN METABOLITE REPRESSION PROTEIN NMRA FAMILY MEMBER"/>
    <property type="match status" value="1"/>
</dbReference>
<dbReference type="EMBL" id="KN846989">
    <property type="protein sequence ID" value="KIW92399.1"/>
    <property type="molecule type" value="Genomic_DNA"/>
</dbReference>
<dbReference type="SUPFAM" id="SSF51735">
    <property type="entry name" value="NAD(P)-binding Rossmann-fold domains"/>
    <property type="match status" value="1"/>
</dbReference>
<dbReference type="OrthoDB" id="300709at2759"/>
<dbReference type="Pfam" id="PF05368">
    <property type="entry name" value="NmrA"/>
    <property type="match status" value="1"/>
</dbReference>
<dbReference type="Gene3D" id="3.40.50.720">
    <property type="entry name" value="NAD(P)-binding Rossmann-like Domain"/>
    <property type="match status" value="1"/>
</dbReference>
<dbReference type="Gene3D" id="3.90.25.10">
    <property type="entry name" value="UDP-galactose 4-epimerase, domain 1"/>
    <property type="match status" value="1"/>
</dbReference>
<dbReference type="InterPro" id="IPR008030">
    <property type="entry name" value="NmrA-like"/>
</dbReference>
<name>A0A0D2I6C6_CLAB1</name>
<protein>
    <recommendedName>
        <fullName evidence="3">NmrA-like domain-containing protein</fullName>
    </recommendedName>
</protein>
<dbReference type="InterPro" id="IPR036291">
    <property type="entry name" value="NAD(P)-bd_dom_sf"/>
</dbReference>
<dbReference type="VEuPathDB" id="FungiDB:Z519_07383"/>
<dbReference type="GO" id="GO:0005634">
    <property type="term" value="C:nucleus"/>
    <property type="evidence" value="ECO:0007669"/>
    <property type="project" value="TreeGrafter"/>
</dbReference>
<sequence length="355" mass="39511">MANLKEILVLGGTGAQGAPVVKSLSESGRYKARVLTRNPHSERAQALASLPNVTLIQGKQDSLSDLYHAFHGVYGAWVNIDGFTLGEKDELFYGLRAYEIARHEKVQHYIWASIDYSLKKAGWDEKYHCCHNDAKGRIGDFILAQGQAGMKTSLFTTCPYMDMLFEGMFVPDKKPDGSLVWANPAADGKIPLIALDDVGPFVLWMFDHIDRSAGMDLEVATDQVSMQEIADAAARVTGQNARFVRMPMEEYLPKAEPYPGAPANWGVGPNVATDDALMSWKENFKAWWQYWGEGFGATRDMALLDEISPNRIKGLEAWMRKVGYKGERRPVLKDAQDLKRSALGDIVFSVREGKA</sequence>
<evidence type="ECO:0000256" key="2">
    <source>
        <dbReference type="ARBA" id="ARBA00022857"/>
    </source>
</evidence>
<accession>A0A0D2I6C6</accession>
<evidence type="ECO:0000259" key="3">
    <source>
        <dbReference type="Pfam" id="PF05368"/>
    </source>
</evidence>
<dbReference type="CDD" id="cd05251">
    <property type="entry name" value="NmrA_like_SDR_a"/>
    <property type="match status" value="1"/>
</dbReference>
<comment type="similarity">
    <text evidence="1">Belongs to the NmrA-type oxidoreductase family.</text>
</comment>
<dbReference type="PANTHER" id="PTHR42748:SF14">
    <property type="entry name" value="SNOAL-LIKE DOMAIN-CONTAINING PROTEIN"/>
    <property type="match status" value="1"/>
</dbReference>
<proteinExistence type="inferred from homology"/>
<evidence type="ECO:0000256" key="1">
    <source>
        <dbReference type="ARBA" id="ARBA00006328"/>
    </source>
</evidence>
<keyword evidence="2" id="KW-0521">NADP</keyword>
<keyword evidence="5" id="KW-1185">Reference proteome</keyword>
<dbReference type="GeneID" id="27700311"/>
<feature type="domain" description="NmrA-like" evidence="3">
    <location>
        <begin position="5"/>
        <end position="254"/>
    </location>
</feature>
<dbReference type="Proteomes" id="UP000053789">
    <property type="component" value="Unassembled WGS sequence"/>
</dbReference>
<dbReference type="InterPro" id="IPR051164">
    <property type="entry name" value="NmrA-like_oxidored"/>
</dbReference>
<gene>
    <name evidence="4" type="ORF">Z519_07383</name>
</gene>
<dbReference type="RefSeq" id="XP_016619068.1">
    <property type="nucleotide sequence ID" value="XM_016765118.1"/>
</dbReference>